<name>A0A183V998_TOXCA</name>
<dbReference type="PANTHER" id="PTHR22947">
    <property type="entry name" value="MAJOR SPERM PROTEIN"/>
    <property type="match status" value="1"/>
</dbReference>
<evidence type="ECO:0000313" key="5">
    <source>
        <dbReference type="EMBL" id="VDM48639.1"/>
    </source>
</evidence>
<dbReference type="Gene3D" id="2.60.40.10">
    <property type="entry name" value="Immunoglobulins"/>
    <property type="match status" value="1"/>
</dbReference>
<dbReference type="PANTHER" id="PTHR22947:SF12">
    <property type="entry name" value="MAJOR SPERM PROTEIN"/>
    <property type="match status" value="1"/>
</dbReference>
<dbReference type="Pfam" id="PF00635">
    <property type="entry name" value="Motile_Sperm"/>
    <property type="match status" value="1"/>
</dbReference>
<evidence type="ECO:0000256" key="2">
    <source>
        <dbReference type="SAM" id="MobiDB-lite"/>
    </source>
</evidence>
<protein>
    <recommendedName>
        <fullName evidence="1">Major sperm protein</fullName>
    </recommendedName>
</protein>
<keyword evidence="1" id="KW-0206">Cytoskeleton</keyword>
<dbReference type="WBParaSite" id="TCNE_0001731901-mRNA-1">
    <property type="protein sequence ID" value="TCNE_0001731901-mRNA-1"/>
    <property type="gene ID" value="TCNE_0001731901"/>
</dbReference>
<dbReference type="InterPro" id="IPR051774">
    <property type="entry name" value="Sperm-specific_class_P"/>
</dbReference>
<dbReference type="InterPro" id="IPR013783">
    <property type="entry name" value="Ig-like_fold"/>
</dbReference>
<dbReference type="SUPFAM" id="SSF49354">
    <property type="entry name" value="PapD-like"/>
    <property type="match status" value="1"/>
</dbReference>
<evidence type="ECO:0000256" key="3">
    <source>
        <dbReference type="SAM" id="SignalP"/>
    </source>
</evidence>
<sequence>MLPLLMEVLQAVALPVMMLTIVISGCGGDSRPKKDQHSKSKSKKHRSGKGKSKSDKSSKMKKKGYSSRSSKGVIDSRSISRAIGAEPPKEMMMEPAELHWSTTGGVQKVVITNRTDERRAVKLEILEHHNLKFVVFMVTALEIFTVQSLMRLLKPFRDELKSLRGHNFPFNTQTFQVKCSDNNLYRVNPVFSFIEPGQSLGIDIVRQNGGAKVDKMVFVTTKVRVHSITSSL</sequence>
<accession>A0A183V998</accession>
<gene>
    <name evidence="5" type="ORF">TCNE_LOCUS17318</name>
</gene>
<dbReference type="EMBL" id="UYWY01024324">
    <property type="protein sequence ID" value="VDM48639.1"/>
    <property type="molecule type" value="Genomic_DNA"/>
</dbReference>
<reference evidence="5 6" key="2">
    <citation type="submission" date="2018-11" db="EMBL/GenBank/DDBJ databases">
        <authorList>
            <consortium name="Pathogen Informatics"/>
        </authorList>
    </citation>
    <scope>NUCLEOTIDE SEQUENCE [LARGE SCALE GENOMIC DNA]</scope>
</reference>
<reference evidence="7" key="1">
    <citation type="submission" date="2016-06" db="UniProtKB">
        <authorList>
            <consortium name="WormBaseParasite"/>
        </authorList>
    </citation>
    <scope>IDENTIFICATION</scope>
</reference>
<dbReference type="InterPro" id="IPR000535">
    <property type="entry name" value="MSP_dom"/>
</dbReference>
<comment type="function">
    <text evidence="1">Central component in molecular interactions underlying sperm crawling. Forms an extensive filament system that extends from sperm villipoda, along the leading edge of the pseudopod.</text>
</comment>
<dbReference type="PROSITE" id="PS50202">
    <property type="entry name" value="MSP"/>
    <property type="match status" value="1"/>
</dbReference>
<evidence type="ECO:0000313" key="6">
    <source>
        <dbReference type="Proteomes" id="UP000050794"/>
    </source>
</evidence>
<keyword evidence="6" id="KW-1185">Reference proteome</keyword>
<feature type="region of interest" description="Disordered" evidence="2">
    <location>
        <begin position="26"/>
        <end position="88"/>
    </location>
</feature>
<proteinExistence type="predicted"/>
<organism evidence="6 7">
    <name type="scientific">Toxocara canis</name>
    <name type="common">Canine roundworm</name>
    <dbReference type="NCBI Taxonomy" id="6265"/>
    <lineage>
        <taxon>Eukaryota</taxon>
        <taxon>Metazoa</taxon>
        <taxon>Ecdysozoa</taxon>
        <taxon>Nematoda</taxon>
        <taxon>Chromadorea</taxon>
        <taxon>Rhabditida</taxon>
        <taxon>Spirurina</taxon>
        <taxon>Ascaridomorpha</taxon>
        <taxon>Ascaridoidea</taxon>
        <taxon>Toxocaridae</taxon>
        <taxon>Toxocara</taxon>
    </lineage>
</organism>
<feature type="chain" id="PRO_5044553708" description="Major sperm protein" evidence="3">
    <location>
        <begin position="29"/>
        <end position="232"/>
    </location>
</feature>
<feature type="signal peptide" evidence="3">
    <location>
        <begin position="1"/>
        <end position="28"/>
    </location>
</feature>
<feature type="domain" description="MSP" evidence="4">
    <location>
        <begin position="122"/>
        <end position="232"/>
    </location>
</feature>
<dbReference type="AlphaFoldDB" id="A0A183V998"/>
<keyword evidence="1" id="KW-0963">Cytoplasm</keyword>
<evidence type="ECO:0000259" key="4">
    <source>
        <dbReference type="PROSITE" id="PS50202"/>
    </source>
</evidence>
<evidence type="ECO:0000313" key="7">
    <source>
        <dbReference type="WBParaSite" id="TCNE_0001731901-mRNA-1"/>
    </source>
</evidence>
<dbReference type="Proteomes" id="UP000050794">
    <property type="component" value="Unassembled WGS sequence"/>
</dbReference>
<feature type="compositionally biased region" description="Basic residues" evidence="2">
    <location>
        <begin position="39"/>
        <end position="51"/>
    </location>
</feature>
<dbReference type="InterPro" id="IPR008962">
    <property type="entry name" value="PapD-like_sf"/>
</dbReference>
<evidence type="ECO:0000256" key="1">
    <source>
        <dbReference type="RuleBase" id="RU003425"/>
    </source>
</evidence>
<keyword evidence="3" id="KW-0732">Signal</keyword>